<dbReference type="PROSITE" id="PS50929">
    <property type="entry name" value="ABC_TM1F"/>
    <property type="match status" value="1"/>
</dbReference>
<dbReference type="Gene3D" id="3.40.50.300">
    <property type="entry name" value="P-loop containing nucleotide triphosphate hydrolases"/>
    <property type="match status" value="1"/>
</dbReference>
<feature type="transmembrane region" description="Helical" evidence="7">
    <location>
        <begin position="257"/>
        <end position="279"/>
    </location>
</feature>
<keyword evidence="5 7" id="KW-1133">Transmembrane helix</keyword>
<evidence type="ECO:0000313" key="11">
    <source>
        <dbReference type="EMBL" id="CAB4742305.1"/>
    </source>
</evidence>
<dbReference type="Pfam" id="PF00005">
    <property type="entry name" value="ABC_tran"/>
    <property type="match status" value="1"/>
</dbReference>
<dbReference type="PROSITE" id="PS00211">
    <property type="entry name" value="ABC_TRANSPORTER_1"/>
    <property type="match status" value="1"/>
</dbReference>
<evidence type="ECO:0000256" key="7">
    <source>
        <dbReference type="SAM" id="Phobius"/>
    </source>
</evidence>
<proteinExistence type="predicted"/>
<dbReference type="NCBIfam" id="TIGR02868">
    <property type="entry name" value="CydC"/>
    <property type="match status" value="1"/>
</dbReference>
<dbReference type="EMBL" id="CAFBQL010000001">
    <property type="protein sequence ID" value="CAB5051056.1"/>
    <property type="molecule type" value="Genomic_DNA"/>
</dbReference>
<feature type="transmembrane region" description="Helical" evidence="7">
    <location>
        <begin position="145"/>
        <end position="162"/>
    </location>
</feature>
<dbReference type="EMBL" id="CAFBMV010000002">
    <property type="protein sequence ID" value="CAB4914901.1"/>
    <property type="molecule type" value="Genomic_DNA"/>
</dbReference>
<evidence type="ECO:0000313" key="12">
    <source>
        <dbReference type="EMBL" id="CAB4869495.1"/>
    </source>
</evidence>
<protein>
    <submittedName>
        <fullName evidence="10">Unannotated protein</fullName>
    </submittedName>
</protein>
<accession>A0A6J6LHI0</accession>
<evidence type="ECO:0000313" key="13">
    <source>
        <dbReference type="EMBL" id="CAB4914901.1"/>
    </source>
</evidence>
<evidence type="ECO:0000256" key="3">
    <source>
        <dbReference type="ARBA" id="ARBA00022741"/>
    </source>
</evidence>
<dbReference type="InterPro" id="IPR039421">
    <property type="entry name" value="Type_1_exporter"/>
</dbReference>
<evidence type="ECO:0000313" key="10">
    <source>
        <dbReference type="EMBL" id="CAB4661166.1"/>
    </source>
</evidence>
<feature type="domain" description="ABC transmembrane type-1" evidence="9">
    <location>
        <begin position="8"/>
        <end position="276"/>
    </location>
</feature>
<keyword evidence="6 7" id="KW-0472">Membrane</keyword>
<dbReference type="InterPro" id="IPR036640">
    <property type="entry name" value="ABC1_TM_sf"/>
</dbReference>
<evidence type="ECO:0000256" key="5">
    <source>
        <dbReference type="ARBA" id="ARBA00022989"/>
    </source>
</evidence>
<sequence>MKRVLPYILSASAYIFGAGLTITSAWLITMASFQPPILTLSVAIVMVRFFGIARSVARYFERTTSHKSVFDRLTGLRVRLFEQITSRPFALVSDQSSGKLVKRVVDDVERAQEYELRITLPHVAAVISLSVGVLVGYWIQPQSLYFTIPSVLCLLIVIPRWSKLDCEALAQKVEDSENLYAQLIEQAAHGVVEAQLYGYLEQRLEATSVMEQAIYSHEKSLVSALRKFQFFFVAILGITLVGLALIAQHFASIGQMPAVQVTMLVFLPLVMFEAITAWYPNLFAAGKLLLAKLEIAKLESTIAVEPVQQLPLADLVTTLEVQGVQVLWNQDDPFMRPVTFSLEAGQSLAIRGRSGSGKSTLAMGLLGLLPHTGSIKINGKSIQTVSNLSAHVSAAIQISHIFNTTIRENMKIGAPESTDEQIHLALAIVELNTLVSESEFGLDTIVGEFGRILSGGEAKRLNVARALLSRAEVLILDEPTEHLDRALAARIEERILGLGKMLIVITHSGWRDATHMLQLVR</sequence>
<dbReference type="SUPFAM" id="SSF52540">
    <property type="entry name" value="P-loop containing nucleoside triphosphate hydrolases"/>
    <property type="match status" value="1"/>
</dbReference>
<dbReference type="GO" id="GO:0005524">
    <property type="term" value="F:ATP binding"/>
    <property type="evidence" value="ECO:0007669"/>
    <property type="project" value="UniProtKB-KW"/>
</dbReference>
<evidence type="ECO:0000259" key="9">
    <source>
        <dbReference type="PROSITE" id="PS50929"/>
    </source>
</evidence>
<keyword evidence="2 7" id="KW-0812">Transmembrane</keyword>
<organism evidence="10">
    <name type="scientific">freshwater metagenome</name>
    <dbReference type="NCBI Taxonomy" id="449393"/>
    <lineage>
        <taxon>unclassified sequences</taxon>
        <taxon>metagenomes</taxon>
        <taxon>ecological metagenomes</taxon>
    </lineage>
</organism>
<dbReference type="EMBL" id="CAEZWT010000010">
    <property type="protein sequence ID" value="CAB4661166.1"/>
    <property type="molecule type" value="Genomic_DNA"/>
</dbReference>
<feature type="transmembrane region" description="Helical" evidence="7">
    <location>
        <begin position="37"/>
        <end position="57"/>
    </location>
</feature>
<reference evidence="10" key="1">
    <citation type="submission" date="2020-05" db="EMBL/GenBank/DDBJ databases">
        <authorList>
            <person name="Chiriac C."/>
            <person name="Salcher M."/>
            <person name="Ghai R."/>
            <person name="Kavagutti S V."/>
        </authorList>
    </citation>
    <scope>NUCLEOTIDE SEQUENCE</scope>
</reference>
<name>A0A6J6LHI0_9ZZZZ</name>
<dbReference type="PROSITE" id="PS50893">
    <property type="entry name" value="ABC_TRANSPORTER_2"/>
    <property type="match status" value="1"/>
</dbReference>
<keyword evidence="4" id="KW-0067">ATP-binding</keyword>
<dbReference type="EMBL" id="CAFBLE010000007">
    <property type="protein sequence ID" value="CAB4869495.1"/>
    <property type="molecule type" value="Genomic_DNA"/>
</dbReference>
<dbReference type="SMART" id="SM00382">
    <property type="entry name" value="AAA"/>
    <property type="match status" value="1"/>
</dbReference>
<evidence type="ECO:0000256" key="4">
    <source>
        <dbReference type="ARBA" id="ARBA00022840"/>
    </source>
</evidence>
<dbReference type="InterPro" id="IPR003593">
    <property type="entry name" value="AAA+_ATPase"/>
</dbReference>
<dbReference type="PANTHER" id="PTHR43394:SF1">
    <property type="entry name" value="ATP-BINDING CASSETTE SUB-FAMILY B MEMBER 10, MITOCHONDRIAL"/>
    <property type="match status" value="1"/>
</dbReference>
<dbReference type="AlphaFoldDB" id="A0A6J6LHI0"/>
<dbReference type="InterPro" id="IPR003439">
    <property type="entry name" value="ABC_transporter-like_ATP-bd"/>
</dbReference>
<dbReference type="GO" id="GO:0016887">
    <property type="term" value="F:ATP hydrolysis activity"/>
    <property type="evidence" value="ECO:0007669"/>
    <property type="project" value="InterPro"/>
</dbReference>
<feature type="domain" description="ABC transporter" evidence="8">
    <location>
        <begin position="319"/>
        <end position="520"/>
    </location>
</feature>
<evidence type="ECO:0000256" key="6">
    <source>
        <dbReference type="ARBA" id="ARBA00023136"/>
    </source>
</evidence>
<dbReference type="Gene3D" id="1.20.1560.10">
    <property type="entry name" value="ABC transporter type 1, transmembrane domain"/>
    <property type="match status" value="1"/>
</dbReference>
<feature type="transmembrane region" description="Helical" evidence="7">
    <location>
        <begin position="120"/>
        <end position="139"/>
    </location>
</feature>
<gene>
    <name evidence="10" type="ORF">UFOPK2289_00522</name>
    <name evidence="11" type="ORF">UFOPK2822_00255</name>
    <name evidence="12" type="ORF">UFOPK3346_00944</name>
    <name evidence="13" type="ORF">UFOPK3670_00291</name>
    <name evidence="14" type="ORF">UFOPK4308_00051</name>
</gene>
<evidence type="ECO:0000256" key="2">
    <source>
        <dbReference type="ARBA" id="ARBA00022692"/>
    </source>
</evidence>
<dbReference type="GO" id="GO:0016020">
    <property type="term" value="C:membrane"/>
    <property type="evidence" value="ECO:0007669"/>
    <property type="project" value="UniProtKB-SubCell"/>
</dbReference>
<evidence type="ECO:0000256" key="1">
    <source>
        <dbReference type="ARBA" id="ARBA00004141"/>
    </source>
</evidence>
<dbReference type="InterPro" id="IPR014223">
    <property type="entry name" value="ABC_CydC/D"/>
</dbReference>
<dbReference type="InterPro" id="IPR027417">
    <property type="entry name" value="P-loop_NTPase"/>
</dbReference>
<feature type="transmembrane region" description="Helical" evidence="7">
    <location>
        <begin position="230"/>
        <end position="251"/>
    </location>
</feature>
<evidence type="ECO:0000259" key="8">
    <source>
        <dbReference type="PROSITE" id="PS50893"/>
    </source>
</evidence>
<comment type="subcellular location">
    <subcellularLocation>
        <location evidence="1">Membrane</location>
        <topology evidence="1">Multi-pass membrane protein</topology>
    </subcellularLocation>
</comment>
<evidence type="ECO:0000313" key="14">
    <source>
        <dbReference type="EMBL" id="CAB5051056.1"/>
    </source>
</evidence>
<dbReference type="InterPro" id="IPR017871">
    <property type="entry name" value="ABC_transporter-like_CS"/>
</dbReference>
<dbReference type="GO" id="GO:0045454">
    <property type="term" value="P:cell redox homeostasis"/>
    <property type="evidence" value="ECO:0007669"/>
    <property type="project" value="InterPro"/>
</dbReference>
<dbReference type="GO" id="GO:0015421">
    <property type="term" value="F:ABC-type oligopeptide transporter activity"/>
    <property type="evidence" value="ECO:0007669"/>
    <property type="project" value="TreeGrafter"/>
</dbReference>
<dbReference type="SUPFAM" id="SSF90123">
    <property type="entry name" value="ABC transporter transmembrane region"/>
    <property type="match status" value="1"/>
</dbReference>
<feature type="transmembrane region" description="Helical" evidence="7">
    <location>
        <begin position="7"/>
        <end position="31"/>
    </location>
</feature>
<dbReference type="GO" id="GO:0034775">
    <property type="term" value="P:glutathione transmembrane transport"/>
    <property type="evidence" value="ECO:0007669"/>
    <property type="project" value="InterPro"/>
</dbReference>
<dbReference type="PANTHER" id="PTHR43394">
    <property type="entry name" value="ATP-DEPENDENT PERMEASE MDL1, MITOCHONDRIAL"/>
    <property type="match status" value="1"/>
</dbReference>
<dbReference type="EMBL" id="CAEZZC010000003">
    <property type="protein sequence ID" value="CAB4742305.1"/>
    <property type="molecule type" value="Genomic_DNA"/>
</dbReference>
<dbReference type="Pfam" id="PF00664">
    <property type="entry name" value="ABC_membrane"/>
    <property type="match status" value="1"/>
</dbReference>
<dbReference type="InterPro" id="IPR011527">
    <property type="entry name" value="ABC1_TM_dom"/>
</dbReference>
<keyword evidence="3" id="KW-0547">Nucleotide-binding</keyword>